<evidence type="ECO:0000313" key="7">
    <source>
        <dbReference type="Proteomes" id="UP000346198"/>
    </source>
</evidence>
<sequence length="263" mass="29093">MLQVENLCFAYGKHPVLQHVNFSVKPGELLAVLGPNGAGKSTLLKCINGIRRPQSGTIHMGEQNLMQMHPGEIARTIGYVPQRIDTTQLTVFDAVLLGRKPYLQWRVGPHDMGKVHAALTQLGLESLALRHTDELSGGELQKVAIARALVQEPRLLLFDEPISALDLQAQVHILGFIRRVISEHDLAAVMTMHDLNMALRYANRIVFLKDGAIRYAGGREQISPSIIEEVYGLPVTIHYINQLPVVLPIGDPRNEGKGETDEL</sequence>
<dbReference type="InterPro" id="IPR027417">
    <property type="entry name" value="P-loop_NTPase"/>
</dbReference>
<dbReference type="SUPFAM" id="SSF52540">
    <property type="entry name" value="P-loop containing nucleoside triphosphate hydrolases"/>
    <property type="match status" value="1"/>
</dbReference>
<protein>
    <submittedName>
        <fullName evidence="6">Fe(3+) dicitrate transport ATP-binding protein FecE</fullName>
    </submittedName>
</protein>
<dbReference type="PANTHER" id="PTHR42734">
    <property type="entry name" value="METAL TRANSPORT SYSTEM ATP-BINDING PROTEIN TM_0124-RELATED"/>
    <property type="match status" value="1"/>
</dbReference>
<reference evidence="6 7" key="1">
    <citation type="submission" date="2019-04" db="EMBL/GenBank/DDBJ databases">
        <authorList>
            <person name="Van Vliet M D."/>
        </authorList>
    </citation>
    <scope>NUCLEOTIDE SEQUENCE [LARGE SCALE GENOMIC DNA]</scope>
    <source>
        <strain evidence="6 7">F21</strain>
    </source>
</reference>
<dbReference type="InterPro" id="IPR050153">
    <property type="entry name" value="Metal_Ion_Import_ABC"/>
</dbReference>
<dbReference type="InterPro" id="IPR003593">
    <property type="entry name" value="AAA+_ATPase"/>
</dbReference>
<evidence type="ECO:0000256" key="1">
    <source>
        <dbReference type="ARBA" id="ARBA00005417"/>
    </source>
</evidence>
<dbReference type="GO" id="GO:0016887">
    <property type="term" value="F:ATP hydrolysis activity"/>
    <property type="evidence" value="ECO:0007669"/>
    <property type="project" value="InterPro"/>
</dbReference>
<organism evidence="6 7">
    <name type="scientific">Pontiella sulfatireligans</name>
    <dbReference type="NCBI Taxonomy" id="2750658"/>
    <lineage>
        <taxon>Bacteria</taxon>
        <taxon>Pseudomonadati</taxon>
        <taxon>Kiritimatiellota</taxon>
        <taxon>Kiritimatiellia</taxon>
        <taxon>Kiritimatiellales</taxon>
        <taxon>Pontiellaceae</taxon>
        <taxon>Pontiella</taxon>
    </lineage>
</organism>
<gene>
    <name evidence="6" type="primary">fecE</name>
    <name evidence="6" type="ORF">SCARR_02000</name>
</gene>
<dbReference type="Gene3D" id="3.40.50.300">
    <property type="entry name" value="P-loop containing nucleotide triphosphate hydrolases"/>
    <property type="match status" value="1"/>
</dbReference>
<dbReference type="PROSITE" id="PS00211">
    <property type="entry name" value="ABC_TRANSPORTER_1"/>
    <property type="match status" value="1"/>
</dbReference>
<dbReference type="Pfam" id="PF00005">
    <property type="entry name" value="ABC_tran"/>
    <property type="match status" value="1"/>
</dbReference>
<feature type="domain" description="ABC transporter" evidence="5">
    <location>
        <begin position="2"/>
        <end position="235"/>
    </location>
</feature>
<evidence type="ECO:0000256" key="2">
    <source>
        <dbReference type="ARBA" id="ARBA00022448"/>
    </source>
</evidence>
<comment type="similarity">
    <text evidence="1">Belongs to the ABC transporter superfamily.</text>
</comment>
<dbReference type="EMBL" id="CAAHFH010000001">
    <property type="protein sequence ID" value="VGO19940.1"/>
    <property type="molecule type" value="Genomic_DNA"/>
</dbReference>
<dbReference type="RefSeq" id="WP_222846246.1">
    <property type="nucleotide sequence ID" value="NZ_CAAHFH010000001.1"/>
</dbReference>
<dbReference type="GO" id="GO:0005524">
    <property type="term" value="F:ATP binding"/>
    <property type="evidence" value="ECO:0007669"/>
    <property type="project" value="UniProtKB-KW"/>
</dbReference>
<evidence type="ECO:0000259" key="5">
    <source>
        <dbReference type="PROSITE" id="PS50893"/>
    </source>
</evidence>
<dbReference type="AlphaFoldDB" id="A0A6C2UIB9"/>
<dbReference type="SMART" id="SM00382">
    <property type="entry name" value="AAA"/>
    <property type="match status" value="1"/>
</dbReference>
<evidence type="ECO:0000313" key="6">
    <source>
        <dbReference type="EMBL" id="VGO19940.1"/>
    </source>
</evidence>
<dbReference type="FunFam" id="3.40.50.300:FF:000134">
    <property type="entry name" value="Iron-enterobactin ABC transporter ATP-binding protein"/>
    <property type="match status" value="1"/>
</dbReference>
<dbReference type="InterPro" id="IPR003439">
    <property type="entry name" value="ABC_transporter-like_ATP-bd"/>
</dbReference>
<keyword evidence="7" id="KW-1185">Reference proteome</keyword>
<keyword evidence="3" id="KW-0547">Nucleotide-binding</keyword>
<keyword evidence="2" id="KW-0813">Transport</keyword>
<proteinExistence type="inferred from homology"/>
<name>A0A6C2UIB9_9BACT</name>
<evidence type="ECO:0000256" key="3">
    <source>
        <dbReference type="ARBA" id="ARBA00022741"/>
    </source>
</evidence>
<accession>A0A6C2UIB9</accession>
<keyword evidence="4 6" id="KW-0067">ATP-binding</keyword>
<dbReference type="PANTHER" id="PTHR42734:SF6">
    <property type="entry name" value="MOLYBDATE IMPORT ATP-BINDING PROTEIN MOLC"/>
    <property type="match status" value="1"/>
</dbReference>
<evidence type="ECO:0000256" key="4">
    <source>
        <dbReference type="ARBA" id="ARBA00022840"/>
    </source>
</evidence>
<dbReference type="CDD" id="cd03214">
    <property type="entry name" value="ABC_Iron-Siderophores_B12_Hemin"/>
    <property type="match status" value="1"/>
</dbReference>
<dbReference type="PROSITE" id="PS50893">
    <property type="entry name" value="ABC_TRANSPORTER_2"/>
    <property type="match status" value="1"/>
</dbReference>
<dbReference type="InterPro" id="IPR017871">
    <property type="entry name" value="ABC_transporter-like_CS"/>
</dbReference>
<dbReference type="Proteomes" id="UP000346198">
    <property type="component" value="Unassembled WGS sequence"/>
</dbReference>